<feature type="compositionally biased region" description="Basic and acidic residues" evidence="1">
    <location>
        <begin position="47"/>
        <end position="58"/>
    </location>
</feature>
<accession>A0A917UE24</accession>
<keyword evidence="3" id="KW-1185">Reference proteome</keyword>
<comment type="caution">
    <text evidence="2">The sequence shown here is derived from an EMBL/GenBank/DDBJ whole genome shotgun (WGS) entry which is preliminary data.</text>
</comment>
<protein>
    <submittedName>
        <fullName evidence="2">Uncharacterized protein</fullName>
    </submittedName>
</protein>
<feature type="compositionally biased region" description="Low complexity" evidence="1">
    <location>
        <begin position="143"/>
        <end position="155"/>
    </location>
</feature>
<dbReference type="Proteomes" id="UP000642070">
    <property type="component" value="Unassembled WGS sequence"/>
</dbReference>
<organism evidence="2 3">
    <name type="scientific">Dactylosporangium sucinum</name>
    <dbReference type="NCBI Taxonomy" id="1424081"/>
    <lineage>
        <taxon>Bacteria</taxon>
        <taxon>Bacillati</taxon>
        <taxon>Actinomycetota</taxon>
        <taxon>Actinomycetes</taxon>
        <taxon>Micromonosporales</taxon>
        <taxon>Micromonosporaceae</taxon>
        <taxon>Dactylosporangium</taxon>
    </lineage>
</organism>
<feature type="compositionally biased region" description="Basic and acidic residues" evidence="1">
    <location>
        <begin position="20"/>
        <end position="29"/>
    </location>
</feature>
<dbReference type="AlphaFoldDB" id="A0A917UE24"/>
<feature type="region of interest" description="Disordered" evidence="1">
    <location>
        <begin position="17"/>
        <end position="166"/>
    </location>
</feature>
<name>A0A917UE24_9ACTN</name>
<evidence type="ECO:0000256" key="1">
    <source>
        <dbReference type="SAM" id="MobiDB-lite"/>
    </source>
</evidence>
<evidence type="ECO:0000313" key="3">
    <source>
        <dbReference type="Proteomes" id="UP000642070"/>
    </source>
</evidence>
<proteinExistence type="predicted"/>
<gene>
    <name evidence="2" type="ORF">GCM10007977_105160</name>
</gene>
<dbReference type="EMBL" id="BMPI01000105">
    <property type="protein sequence ID" value="GGM86218.1"/>
    <property type="molecule type" value="Genomic_DNA"/>
</dbReference>
<feature type="compositionally biased region" description="Basic and acidic residues" evidence="1">
    <location>
        <begin position="87"/>
        <end position="100"/>
    </location>
</feature>
<evidence type="ECO:0000313" key="2">
    <source>
        <dbReference type="EMBL" id="GGM86218.1"/>
    </source>
</evidence>
<sequence length="166" mass="17773">MTPVNTTCSIAAFTPNPLRADGEVHREAGADTDQIGGEIVHAQPDQQLDHDDVDRQRGEAGQAEVGEPLQREAAAPERPQFVEDVVGDERDLDGRDRRGQEGQPEQAVQHEQGDVVHDDTADSHEGEPAEPAQGVRHAHNRADPAAPGASRRGPAVIHTFGLPQSA</sequence>
<feature type="compositionally biased region" description="Basic and acidic residues" evidence="1">
    <location>
        <begin position="111"/>
        <end position="127"/>
    </location>
</feature>
<reference evidence="2" key="2">
    <citation type="submission" date="2020-09" db="EMBL/GenBank/DDBJ databases">
        <authorList>
            <person name="Sun Q."/>
            <person name="Ohkuma M."/>
        </authorList>
    </citation>
    <scope>NUCLEOTIDE SEQUENCE</scope>
    <source>
        <strain evidence="2">JCM 19831</strain>
    </source>
</reference>
<reference evidence="2" key="1">
    <citation type="journal article" date="2014" name="Int. J. Syst. Evol. Microbiol.">
        <title>Complete genome sequence of Corynebacterium casei LMG S-19264T (=DSM 44701T), isolated from a smear-ripened cheese.</title>
        <authorList>
            <consortium name="US DOE Joint Genome Institute (JGI-PGF)"/>
            <person name="Walter F."/>
            <person name="Albersmeier A."/>
            <person name="Kalinowski J."/>
            <person name="Ruckert C."/>
        </authorList>
    </citation>
    <scope>NUCLEOTIDE SEQUENCE</scope>
    <source>
        <strain evidence="2">JCM 19831</strain>
    </source>
</reference>